<dbReference type="InterPro" id="IPR004148">
    <property type="entry name" value="BAR_dom"/>
</dbReference>
<feature type="compositionally biased region" description="Pro residues" evidence="4">
    <location>
        <begin position="585"/>
        <end position="596"/>
    </location>
</feature>
<evidence type="ECO:0000256" key="1">
    <source>
        <dbReference type="ARBA" id="ARBA00022468"/>
    </source>
</evidence>
<feature type="region of interest" description="Disordered" evidence="4">
    <location>
        <begin position="52"/>
        <end position="78"/>
    </location>
</feature>
<protein>
    <submittedName>
        <fullName evidence="7">Rho GTPase-activating protein 92B</fullName>
    </submittedName>
</protein>
<feature type="domain" description="Rho-GAP" evidence="5">
    <location>
        <begin position="256"/>
        <end position="453"/>
    </location>
</feature>
<dbReference type="FunFam" id="1.10.555.10:FF:000001">
    <property type="entry name" value="Rho GTPase activating protein 44"/>
    <property type="match status" value="1"/>
</dbReference>
<feature type="compositionally biased region" description="Polar residues" evidence="4">
    <location>
        <begin position="742"/>
        <end position="764"/>
    </location>
</feature>
<evidence type="ECO:0000313" key="7">
    <source>
        <dbReference type="RefSeq" id="XP_034113874.1"/>
    </source>
</evidence>
<dbReference type="SUPFAM" id="SSF103657">
    <property type="entry name" value="BAR/IMD domain-like"/>
    <property type="match status" value="1"/>
</dbReference>
<dbReference type="PANTHER" id="PTHR14130:SF14">
    <property type="entry name" value="RHO GTPASE-ACTIVATING PROTEIN 92B"/>
    <property type="match status" value="1"/>
</dbReference>
<keyword evidence="2" id="KW-0597">Phosphoprotein</keyword>
<dbReference type="GO" id="GO:0007165">
    <property type="term" value="P:signal transduction"/>
    <property type="evidence" value="ECO:0007669"/>
    <property type="project" value="InterPro"/>
</dbReference>
<evidence type="ECO:0000259" key="5">
    <source>
        <dbReference type="PROSITE" id="PS50238"/>
    </source>
</evidence>
<dbReference type="RefSeq" id="XP_034113874.1">
    <property type="nucleotide sequence ID" value="XM_034257983.2"/>
</dbReference>
<evidence type="ECO:0000256" key="4">
    <source>
        <dbReference type="SAM" id="MobiDB-lite"/>
    </source>
</evidence>
<dbReference type="SUPFAM" id="SSF48350">
    <property type="entry name" value="GTPase activation domain, GAP"/>
    <property type="match status" value="1"/>
</dbReference>
<dbReference type="CDD" id="cd04386">
    <property type="entry name" value="RhoGAP_nadrin"/>
    <property type="match status" value="1"/>
</dbReference>
<dbReference type="PANTHER" id="PTHR14130">
    <property type="entry name" value="3BP-1 RELATED RHOGAP"/>
    <property type="match status" value="1"/>
</dbReference>
<feature type="coiled-coil region" evidence="3">
    <location>
        <begin position="130"/>
        <end position="198"/>
    </location>
</feature>
<dbReference type="Gene3D" id="1.10.555.10">
    <property type="entry name" value="Rho GTPase activation protein"/>
    <property type="match status" value="1"/>
</dbReference>
<feature type="compositionally biased region" description="Basic and acidic residues" evidence="4">
    <location>
        <begin position="683"/>
        <end position="692"/>
    </location>
</feature>
<feature type="compositionally biased region" description="Low complexity" evidence="4">
    <location>
        <begin position="564"/>
        <end position="584"/>
    </location>
</feature>
<keyword evidence="6" id="KW-1185">Reference proteome</keyword>
<evidence type="ECO:0000256" key="3">
    <source>
        <dbReference type="SAM" id="Coils"/>
    </source>
</evidence>
<feature type="compositionally biased region" description="Low complexity" evidence="4">
    <location>
        <begin position="706"/>
        <end position="728"/>
    </location>
</feature>
<dbReference type="PROSITE" id="PS50238">
    <property type="entry name" value="RHOGAP"/>
    <property type="match status" value="1"/>
</dbReference>
<feature type="compositionally biased region" description="Basic and acidic residues" evidence="4">
    <location>
        <begin position="731"/>
        <end position="741"/>
    </location>
</feature>
<dbReference type="GO" id="GO:0005737">
    <property type="term" value="C:cytoplasm"/>
    <property type="evidence" value="ECO:0007669"/>
    <property type="project" value="InterPro"/>
</dbReference>
<gene>
    <name evidence="7" type="primary">LOC117574254</name>
</gene>
<reference evidence="7" key="1">
    <citation type="submission" date="2025-08" db="UniProtKB">
        <authorList>
            <consortium name="RefSeq"/>
        </authorList>
    </citation>
    <scope>IDENTIFICATION</scope>
    <source>
        <strain evidence="7">15112-1751.03</strain>
        <tissue evidence="7">Whole Adult</tissue>
    </source>
</reference>
<feature type="compositionally biased region" description="Pro residues" evidence="4">
    <location>
        <begin position="768"/>
        <end position="777"/>
    </location>
</feature>
<dbReference type="InterPro" id="IPR000198">
    <property type="entry name" value="RhoGAP_dom"/>
</dbReference>
<dbReference type="InterPro" id="IPR008936">
    <property type="entry name" value="Rho_GTPase_activation_prot"/>
</dbReference>
<feature type="compositionally biased region" description="Low complexity" evidence="4">
    <location>
        <begin position="53"/>
        <end position="62"/>
    </location>
</feature>
<sequence length="784" mass="88102">MKKQFAKIKIAAENLSRSTKSDCKDSELETIEKQVDRYRDTIEKIVRKLPALSSGSSSSSSSNGQVSNEEHDKRIKKNSHYKIAQALDESARELPKDMPLQKVLSNCGELEKTIAECSIESELETETKVVRRLKNILDKEIQEISTLKRNVSRTLQEYTSLKRSHEAAIRLEEPAAKVNNIKSQQEECELKLEKERDAWAAQMLELIAKEDEIVNCIRDYVLNQRNYHERALQHVNASLARIQDTIQSTEKSRFGTSLKEHLSSNHRDISYIVELCCCCLLEHGLEEEGLLRVGCASTKLRRMKHALEAQHVKTPLPLEYQDPHVIGSILKLYLRELPEPLLTYALYKDFIKIAERHTEAERKTEIKAILGKLPKENYANLRYLTKFLALLQQRAVHNKMNSQNLAIVMSPNMLWPRVDKSSNAAADYIGQVNSSSAANIIVELLISQWDYFFDGEVEFYLTLQRQKLFVEGKSKSNSSNEHLDKHESEVIESPRYGTLRRQKPNAPSPPTKNEATTNGGGSTNHSHSTRPHAKELFPQQPSQQQDDKLEKQEKPAKPPLPNLAQFQQPAAQSAVSQPTHTQLEPLPPPPVTPAKPVPMTRTQFFGLDNLPSPTADRRSIDSIGSFRLKPDLPQKPQLPKRPTALGVGGGNGVGYKSDSKSDDESITPTQAHIDNGNSTVRFTTEKFIDQLRQENCYTNGTREEPTTNPTATTSTSTTSTTTVTSAAAGKEQNHNHNHEQDPANNAQKEQQTPTTPISPNSFQTPKRPTVPAPPPPMSLRKQVD</sequence>
<dbReference type="GeneID" id="117574254"/>
<accession>A0A6P8XLP3</accession>
<dbReference type="Pfam" id="PF03114">
    <property type="entry name" value="BAR"/>
    <property type="match status" value="1"/>
</dbReference>
<dbReference type="GO" id="GO:0035020">
    <property type="term" value="P:regulation of Rac protein signal transduction"/>
    <property type="evidence" value="ECO:0007669"/>
    <property type="project" value="TreeGrafter"/>
</dbReference>
<feature type="compositionally biased region" description="Basic and acidic residues" evidence="4">
    <location>
        <begin position="545"/>
        <end position="556"/>
    </location>
</feature>
<dbReference type="CTD" id="42371"/>
<evidence type="ECO:0000313" key="6">
    <source>
        <dbReference type="Proteomes" id="UP000515160"/>
    </source>
</evidence>
<keyword evidence="3" id="KW-0175">Coiled coil</keyword>
<dbReference type="OrthoDB" id="19923at2759"/>
<name>A0A6P8XLP3_DROAB</name>
<organism evidence="6 7">
    <name type="scientific">Drosophila albomicans</name>
    <name type="common">Fruit fly</name>
    <dbReference type="NCBI Taxonomy" id="7291"/>
    <lineage>
        <taxon>Eukaryota</taxon>
        <taxon>Metazoa</taxon>
        <taxon>Ecdysozoa</taxon>
        <taxon>Arthropoda</taxon>
        <taxon>Hexapoda</taxon>
        <taxon>Insecta</taxon>
        <taxon>Pterygota</taxon>
        <taxon>Neoptera</taxon>
        <taxon>Endopterygota</taxon>
        <taxon>Diptera</taxon>
        <taxon>Brachycera</taxon>
        <taxon>Muscomorpha</taxon>
        <taxon>Ephydroidea</taxon>
        <taxon>Drosophilidae</taxon>
        <taxon>Drosophila</taxon>
    </lineage>
</organism>
<dbReference type="Proteomes" id="UP000515160">
    <property type="component" value="Chromosome 2R"/>
</dbReference>
<feature type="region of interest" description="Disordered" evidence="4">
    <location>
        <begin position="472"/>
        <end position="784"/>
    </location>
</feature>
<dbReference type="AlphaFoldDB" id="A0A6P8XLP3"/>
<dbReference type="Gene3D" id="1.20.1270.60">
    <property type="entry name" value="Arfaptin homology (AH) domain/BAR domain"/>
    <property type="match status" value="1"/>
</dbReference>
<dbReference type="GO" id="GO:0032956">
    <property type="term" value="P:regulation of actin cytoskeleton organization"/>
    <property type="evidence" value="ECO:0007669"/>
    <property type="project" value="TreeGrafter"/>
</dbReference>
<dbReference type="InterPro" id="IPR047165">
    <property type="entry name" value="RHG17/44/SH3BP1-like"/>
</dbReference>
<dbReference type="InterPro" id="IPR027267">
    <property type="entry name" value="AH/BAR_dom_sf"/>
</dbReference>
<feature type="compositionally biased region" description="Polar residues" evidence="4">
    <location>
        <begin position="666"/>
        <end position="682"/>
    </location>
</feature>
<proteinExistence type="predicted"/>
<dbReference type="GO" id="GO:0005096">
    <property type="term" value="F:GTPase activator activity"/>
    <property type="evidence" value="ECO:0007669"/>
    <property type="project" value="UniProtKB-KW"/>
</dbReference>
<evidence type="ECO:0000256" key="2">
    <source>
        <dbReference type="ARBA" id="ARBA00022553"/>
    </source>
</evidence>
<dbReference type="SMART" id="SM00324">
    <property type="entry name" value="RhoGAP"/>
    <property type="match status" value="1"/>
</dbReference>
<dbReference type="Pfam" id="PF00620">
    <property type="entry name" value="RhoGAP"/>
    <property type="match status" value="1"/>
</dbReference>
<keyword evidence="1" id="KW-0343">GTPase activation</keyword>